<dbReference type="InterPro" id="IPR036515">
    <property type="entry name" value="Transposase_17_sf"/>
</dbReference>
<organism evidence="2 3">
    <name type="scientific">Arcobacter nitrofigilis (strain ATCC 33309 / DSM 7299 / CCUG 15893 / LMG 7604 / NCTC 12251 / CI)</name>
    <name type="common">Campylobacter nitrofigilis</name>
    <dbReference type="NCBI Taxonomy" id="572480"/>
    <lineage>
        <taxon>Bacteria</taxon>
        <taxon>Pseudomonadati</taxon>
        <taxon>Campylobacterota</taxon>
        <taxon>Epsilonproteobacteria</taxon>
        <taxon>Campylobacterales</taxon>
        <taxon>Arcobacteraceae</taxon>
        <taxon>Arcobacter</taxon>
    </lineage>
</organism>
<dbReference type="PANTHER" id="PTHR34322:SF2">
    <property type="entry name" value="TRANSPOSASE IS200-LIKE DOMAIN-CONTAINING PROTEIN"/>
    <property type="match status" value="1"/>
</dbReference>
<dbReference type="Gene3D" id="3.30.70.1290">
    <property type="entry name" value="Transposase IS200-like"/>
    <property type="match status" value="1"/>
</dbReference>
<evidence type="ECO:0000313" key="2">
    <source>
        <dbReference type="EMBL" id="ADG94103.1"/>
    </source>
</evidence>
<dbReference type="SMART" id="SM01321">
    <property type="entry name" value="Y1_Tnp"/>
    <property type="match status" value="1"/>
</dbReference>
<dbReference type="GO" id="GO:0006313">
    <property type="term" value="P:DNA transposition"/>
    <property type="evidence" value="ECO:0007669"/>
    <property type="project" value="InterPro"/>
</dbReference>
<dbReference type="GO" id="GO:0003677">
    <property type="term" value="F:DNA binding"/>
    <property type="evidence" value="ECO:0007669"/>
    <property type="project" value="InterPro"/>
</dbReference>
<dbReference type="AlphaFoldDB" id="D5UZ51"/>
<dbReference type="Proteomes" id="UP000000939">
    <property type="component" value="Chromosome"/>
</dbReference>
<dbReference type="Pfam" id="PF01797">
    <property type="entry name" value="Y1_Tnp"/>
    <property type="match status" value="1"/>
</dbReference>
<dbReference type="SUPFAM" id="SSF143422">
    <property type="entry name" value="Transposase IS200-like"/>
    <property type="match status" value="1"/>
</dbReference>
<dbReference type="eggNOG" id="COG1943">
    <property type="taxonomic scope" value="Bacteria"/>
</dbReference>
<dbReference type="PANTHER" id="PTHR34322">
    <property type="entry name" value="TRANSPOSASE, Y1_TNP DOMAIN-CONTAINING"/>
    <property type="match status" value="1"/>
</dbReference>
<dbReference type="STRING" id="572480.Arnit_2453"/>
<feature type="domain" description="Transposase IS200-like" evidence="1">
    <location>
        <begin position="8"/>
        <end position="119"/>
    </location>
</feature>
<accession>D5UZ51</accession>
<dbReference type="GO" id="GO:0004803">
    <property type="term" value="F:transposase activity"/>
    <property type="evidence" value="ECO:0007669"/>
    <property type="project" value="InterPro"/>
</dbReference>
<evidence type="ECO:0000313" key="3">
    <source>
        <dbReference type="Proteomes" id="UP000000939"/>
    </source>
</evidence>
<evidence type="ECO:0000259" key="1">
    <source>
        <dbReference type="SMART" id="SM01321"/>
    </source>
</evidence>
<name>D5UZ51_ARCNC</name>
<keyword evidence="3" id="KW-1185">Reference proteome</keyword>
<dbReference type="EMBL" id="CP001999">
    <property type="protein sequence ID" value="ADG94103.1"/>
    <property type="molecule type" value="Genomic_DNA"/>
</dbReference>
<dbReference type="HOGENOM" id="CLU_068226_4_3_7"/>
<dbReference type="InterPro" id="IPR002686">
    <property type="entry name" value="Transposase_17"/>
</dbReference>
<proteinExistence type="predicted"/>
<dbReference type="OrthoDB" id="9800147at2"/>
<sequence>MPRRERITDVGCYHVVCRGVERRNVFLDSDDFEQFLALLKSVKKEFDIIVHSFCLMTNHYHILLETKEDNISLAMKYLNSHYAIYFNKKYKRTGYLWQVRFHSDYLYADNHFKYKIEAS</sequence>
<gene>
    <name evidence="2" type="ordered locus">Arnit_2453</name>
</gene>
<dbReference type="KEGG" id="ant:Arnit_2453"/>
<protein>
    <recommendedName>
        <fullName evidence="1">Transposase IS200-like domain-containing protein</fullName>
    </recommendedName>
</protein>
<reference evidence="2 3" key="1">
    <citation type="journal article" date="2010" name="Stand. Genomic Sci.">
        <title>Complete genome sequence of Arcobacter nitrofigilis type strain (CI).</title>
        <authorList>
            <person name="Pati A."/>
            <person name="Gronow S."/>
            <person name="Lapidus A."/>
            <person name="Copeland A."/>
            <person name="Glavina Del Rio T."/>
            <person name="Nolan M."/>
            <person name="Lucas S."/>
            <person name="Tice H."/>
            <person name="Cheng J.F."/>
            <person name="Han C."/>
            <person name="Chertkov O."/>
            <person name="Bruce D."/>
            <person name="Tapia R."/>
            <person name="Goodwin L."/>
            <person name="Pitluck S."/>
            <person name="Liolios K."/>
            <person name="Ivanova N."/>
            <person name="Mavromatis K."/>
            <person name="Chen A."/>
            <person name="Palaniappan K."/>
            <person name="Land M."/>
            <person name="Hauser L."/>
            <person name="Chang Y.J."/>
            <person name="Jeffries C.D."/>
            <person name="Detter J.C."/>
            <person name="Rohde M."/>
            <person name="Goker M."/>
            <person name="Bristow J."/>
            <person name="Eisen J.A."/>
            <person name="Markowitz V."/>
            <person name="Hugenholtz P."/>
            <person name="Klenk H.P."/>
            <person name="Kyrpides N.C."/>
        </authorList>
    </citation>
    <scope>NUCLEOTIDE SEQUENCE [LARGE SCALE GENOMIC DNA]</scope>
    <source>
        <strain evidence="3">ATCC 33309 / DSM 7299 / CCUG 15893 / LMG 7604 / NCTC 12251 / CI</strain>
    </source>
</reference>